<proteinExistence type="predicted"/>
<reference evidence="1 2" key="1">
    <citation type="journal article" date="2010" name="J. Bacteriol.">
        <title>Short-term signatures of evolutionary change in the Salmonella enterica serovar typhimurium 14028 genome.</title>
        <authorList>
            <person name="Jarvik T."/>
            <person name="Smillie C."/>
            <person name="Groisman E.A."/>
            <person name="Ochman H."/>
        </authorList>
    </citation>
    <scope>NUCLEOTIDE SEQUENCE [LARGE SCALE GENOMIC DNA]</scope>
    <source>
        <strain evidence="2">14028s / SGSC 2262</strain>
    </source>
</reference>
<dbReference type="AlphaFoldDB" id="A0A0F6B7H2"/>
<evidence type="ECO:0000313" key="2">
    <source>
        <dbReference type="Proteomes" id="UP000002695"/>
    </source>
</evidence>
<evidence type="ECO:0000313" key="1">
    <source>
        <dbReference type="EMBL" id="ACY90470.1"/>
    </source>
</evidence>
<sequence length="60" mass="6758">MICQSLCGYLLPFSGKKQNIPSLLDCHPFCERKSPLGNVKSHIITISSQLAAKYWSYQGR</sequence>
<gene>
    <name evidence="1" type="ordered locus">STM14_4074</name>
</gene>
<organism evidence="1 2">
    <name type="scientific">Salmonella typhimurium (strain 14028s / SGSC 2262)</name>
    <dbReference type="NCBI Taxonomy" id="588858"/>
    <lineage>
        <taxon>Bacteria</taxon>
        <taxon>Pseudomonadati</taxon>
        <taxon>Pseudomonadota</taxon>
        <taxon>Gammaproteobacteria</taxon>
        <taxon>Enterobacterales</taxon>
        <taxon>Enterobacteriaceae</taxon>
        <taxon>Salmonella</taxon>
    </lineage>
</organism>
<dbReference type="HOGENOM" id="CLU_2939147_0_0_6"/>
<protein>
    <submittedName>
        <fullName evidence="1">Uncharacterized protein</fullName>
    </submittedName>
</protein>
<dbReference type="KEGG" id="seo:STM14_4074"/>
<dbReference type="Proteomes" id="UP000002695">
    <property type="component" value="Chromosome"/>
</dbReference>
<dbReference type="EMBL" id="CP001363">
    <property type="protein sequence ID" value="ACY90470.1"/>
    <property type="molecule type" value="Genomic_DNA"/>
</dbReference>
<keyword evidence="2" id="KW-1185">Reference proteome</keyword>
<accession>A0A0F6B7H2</accession>
<name>A0A0F6B7H2_SALT1</name>